<proteinExistence type="predicted"/>
<feature type="transmembrane region" description="Helical" evidence="1">
    <location>
        <begin position="44"/>
        <end position="63"/>
    </location>
</feature>
<evidence type="ECO:0000256" key="1">
    <source>
        <dbReference type="SAM" id="Phobius"/>
    </source>
</evidence>
<protein>
    <recommendedName>
        <fullName evidence="4">DUF58 domain-containing protein</fullName>
    </recommendedName>
</protein>
<dbReference type="RefSeq" id="WP_304448035.1">
    <property type="nucleotide sequence ID" value="NZ_JARRAH010000001.1"/>
</dbReference>
<reference evidence="2 3" key="1">
    <citation type="journal article" date="2019" name="Int. J. Syst. Evol. Microbiol.">
        <title>The Global Catalogue of Microorganisms (GCM) 10K type strain sequencing project: providing services to taxonomists for standard genome sequencing and annotation.</title>
        <authorList>
            <consortium name="The Broad Institute Genomics Platform"/>
            <consortium name="The Broad Institute Genome Sequencing Center for Infectious Disease"/>
            <person name="Wu L."/>
            <person name="Ma J."/>
        </authorList>
    </citation>
    <scope>NUCLEOTIDE SEQUENCE [LARGE SCALE GENOMIC DNA]</scope>
    <source>
        <strain evidence="2 3">PSRA2</strain>
    </source>
</reference>
<dbReference type="Proteomes" id="UP001596406">
    <property type="component" value="Unassembled WGS sequence"/>
</dbReference>
<evidence type="ECO:0000313" key="2">
    <source>
        <dbReference type="EMBL" id="MFC6836349.1"/>
    </source>
</evidence>
<sequence length="92" mass="9190">MSRQHSATAQPYDPRTRADGRALLVASALAGVVPLALAALAAPLVVALLATALAGALLARAAARRLVAGGSHRVALPGSDLTVEVTVASTDR</sequence>
<keyword evidence="1" id="KW-1133">Transmembrane helix</keyword>
<gene>
    <name evidence="2" type="ORF">ACFQHK_07495</name>
</gene>
<keyword evidence="3" id="KW-1185">Reference proteome</keyword>
<evidence type="ECO:0000313" key="3">
    <source>
        <dbReference type="Proteomes" id="UP001596406"/>
    </source>
</evidence>
<organism evidence="2 3">
    <name type="scientific">Halomarina ordinaria</name>
    <dbReference type="NCBI Taxonomy" id="3033939"/>
    <lineage>
        <taxon>Archaea</taxon>
        <taxon>Methanobacteriati</taxon>
        <taxon>Methanobacteriota</taxon>
        <taxon>Stenosarchaea group</taxon>
        <taxon>Halobacteria</taxon>
        <taxon>Halobacteriales</taxon>
        <taxon>Natronomonadaceae</taxon>
        <taxon>Halomarina</taxon>
    </lineage>
</organism>
<evidence type="ECO:0008006" key="4">
    <source>
        <dbReference type="Google" id="ProtNLM"/>
    </source>
</evidence>
<comment type="caution">
    <text evidence="2">The sequence shown here is derived from an EMBL/GenBank/DDBJ whole genome shotgun (WGS) entry which is preliminary data.</text>
</comment>
<keyword evidence="1" id="KW-0812">Transmembrane</keyword>
<dbReference type="AlphaFoldDB" id="A0ABD5UCA1"/>
<keyword evidence="1" id="KW-0472">Membrane</keyword>
<feature type="transmembrane region" description="Helical" evidence="1">
    <location>
        <begin position="21"/>
        <end position="38"/>
    </location>
</feature>
<name>A0ABD5UCA1_9EURY</name>
<accession>A0ABD5UCA1</accession>
<dbReference type="EMBL" id="JBHSXM010000001">
    <property type="protein sequence ID" value="MFC6836349.1"/>
    <property type="molecule type" value="Genomic_DNA"/>
</dbReference>